<feature type="transmembrane region" description="Helical" evidence="7">
    <location>
        <begin position="265"/>
        <end position="286"/>
    </location>
</feature>
<comment type="caution">
    <text evidence="8">The sequence shown here is derived from an EMBL/GenBank/DDBJ whole genome shotgun (WGS) entry which is preliminary data.</text>
</comment>
<proteinExistence type="predicted"/>
<evidence type="ECO:0000256" key="5">
    <source>
        <dbReference type="ARBA" id="ARBA00023136"/>
    </source>
</evidence>
<feature type="transmembrane region" description="Helical" evidence="7">
    <location>
        <begin position="218"/>
        <end position="241"/>
    </location>
</feature>
<evidence type="ECO:0000256" key="1">
    <source>
        <dbReference type="ARBA" id="ARBA00004651"/>
    </source>
</evidence>
<feature type="transmembrane region" description="Helical" evidence="7">
    <location>
        <begin position="186"/>
        <end position="206"/>
    </location>
</feature>
<dbReference type="GO" id="GO:0022857">
    <property type="term" value="F:transmembrane transporter activity"/>
    <property type="evidence" value="ECO:0007669"/>
    <property type="project" value="InterPro"/>
</dbReference>
<evidence type="ECO:0000256" key="6">
    <source>
        <dbReference type="SAM" id="MobiDB-lite"/>
    </source>
</evidence>
<dbReference type="Pfam" id="PF13520">
    <property type="entry name" value="AA_permease_2"/>
    <property type="match status" value="1"/>
</dbReference>
<accession>A0A939T101</accession>
<dbReference type="Gene3D" id="1.20.1740.10">
    <property type="entry name" value="Amino acid/polyamine transporter I"/>
    <property type="match status" value="1"/>
</dbReference>
<evidence type="ECO:0000256" key="3">
    <source>
        <dbReference type="ARBA" id="ARBA00022692"/>
    </source>
</evidence>
<feature type="transmembrane region" description="Helical" evidence="7">
    <location>
        <begin position="396"/>
        <end position="413"/>
    </location>
</feature>
<keyword evidence="3 7" id="KW-0812">Transmembrane</keyword>
<dbReference type="InterPro" id="IPR050367">
    <property type="entry name" value="APC_superfamily"/>
</dbReference>
<evidence type="ECO:0000256" key="2">
    <source>
        <dbReference type="ARBA" id="ARBA00022475"/>
    </source>
</evidence>
<keyword evidence="9" id="KW-1185">Reference proteome</keyword>
<keyword evidence="4 7" id="KW-1133">Transmembrane helix</keyword>
<comment type="subcellular location">
    <subcellularLocation>
        <location evidence="1">Cell membrane</location>
        <topology evidence="1">Multi-pass membrane protein</topology>
    </subcellularLocation>
</comment>
<evidence type="ECO:0000256" key="7">
    <source>
        <dbReference type="SAM" id="Phobius"/>
    </source>
</evidence>
<evidence type="ECO:0000313" key="9">
    <source>
        <dbReference type="Proteomes" id="UP000669179"/>
    </source>
</evidence>
<feature type="transmembrane region" description="Helical" evidence="7">
    <location>
        <begin position="337"/>
        <end position="355"/>
    </location>
</feature>
<keyword evidence="2" id="KW-1003">Cell membrane</keyword>
<dbReference type="EMBL" id="JAGEOJ010000002">
    <property type="protein sequence ID" value="MBO2446481.1"/>
    <property type="molecule type" value="Genomic_DNA"/>
</dbReference>
<feature type="transmembrane region" description="Helical" evidence="7">
    <location>
        <begin position="367"/>
        <end position="390"/>
    </location>
</feature>
<evidence type="ECO:0000313" key="8">
    <source>
        <dbReference type="EMBL" id="MBO2446481.1"/>
    </source>
</evidence>
<dbReference type="RefSeq" id="WP_208254082.1">
    <property type="nucleotide sequence ID" value="NZ_JAGEOJ010000002.1"/>
</dbReference>
<dbReference type="PANTHER" id="PTHR42770">
    <property type="entry name" value="AMINO ACID TRANSPORTER-RELATED"/>
    <property type="match status" value="1"/>
</dbReference>
<feature type="transmembrane region" description="Helical" evidence="7">
    <location>
        <begin position="314"/>
        <end position="331"/>
    </location>
</feature>
<dbReference type="PIRSF" id="PIRSF006060">
    <property type="entry name" value="AA_transporter"/>
    <property type="match status" value="1"/>
</dbReference>
<feature type="transmembrane region" description="Helical" evidence="7">
    <location>
        <begin position="35"/>
        <end position="56"/>
    </location>
</feature>
<name>A0A939T101_9ACTN</name>
<evidence type="ECO:0000256" key="4">
    <source>
        <dbReference type="ARBA" id="ARBA00022989"/>
    </source>
</evidence>
<dbReference type="GO" id="GO:0005886">
    <property type="term" value="C:plasma membrane"/>
    <property type="evidence" value="ECO:0007669"/>
    <property type="project" value="UniProtKB-SubCell"/>
</dbReference>
<organism evidence="8 9">
    <name type="scientific">Actinomadura barringtoniae</name>
    <dbReference type="NCBI Taxonomy" id="1427535"/>
    <lineage>
        <taxon>Bacteria</taxon>
        <taxon>Bacillati</taxon>
        <taxon>Actinomycetota</taxon>
        <taxon>Actinomycetes</taxon>
        <taxon>Streptosporangiales</taxon>
        <taxon>Thermomonosporaceae</taxon>
        <taxon>Actinomadura</taxon>
    </lineage>
</organism>
<feature type="transmembrane region" description="Helical" evidence="7">
    <location>
        <begin position="118"/>
        <end position="136"/>
    </location>
</feature>
<dbReference type="PANTHER" id="PTHR42770:SF11">
    <property type="entry name" value="INNER MEMBRANE TRANSPORT PROTEIN YBAT"/>
    <property type="match status" value="1"/>
</dbReference>
<dbReference type="Proteomes" id="UP000669179">
    <property type="component" value="Unassembled WGS sequence"/>
</dbReference>
<protein>
    <submittedName>
        <fullName evidence="8">Amino acid permease</fullName>
    </submittedName>
</protein>
<gene>
    <name evidence="8" type="ORF">J4573_05230</name>
</gene>
<dbReference type="AlphaFoldDB" id="A0A939T101"/>
<feature type="region of interest" description="Disordered" evidence="6">
    <location>
        <begin position="419"/>
        <end position="444"/>
    </location>
</feature>
<sequence length="444" mass="45577">MASLSVRQAAFIGVGAMVGAGIFALLGAAGEVAGAAVWLSFLIAGVIAALQGYSFAKFGARYPTAGGLLEYVAKGFGNGHMTGVTAWLTYSANAIVTAMVAVSFGSYASDMFTDKSHAWAKVFAALVIVVMTAVNIVGSTLVARAQTVIVYVVLGILIVFAVVTIADMKPSLLAFSGYPPFHDIISAVALTFFAFLGFGIITFTAKDLPRPEKQLPRAMFLALGIATVIYVAIALGVFGTLTVDKVISSGGTALAVAAEPSLGKFGYWLMSVTALFSTAGATNAGLYPAAGLSDRLVETGQFPGVMARRLRGRASYGLLIQAVACLILAVAFKLDAIASIGSAVALLIFTLITAAHLRVRDETGANVIILVVAIVAAAAVLITFVFTTLIHERASIVTLLIILALSVLLDVGWKRRAGAGGAGPATEARPPGGAAPPGHGQPQV</sequence>
<feature type="transmembrane region" description="Helical" evidence="7">
    <location>
        <begin position="9"/>
        <end position="29"/>
    </location>
</feature>
<feature type="compositionally biased region" description="Low complexity" evidence="6">
    <location>
        <begin position="424"/>
        <end position="438"/>
    </location>
</feature>
<dbReference type="InterPro" id="IPR002293">
    <property type="entry name" value="AA/rel_permease1"/>
</dbReference>
<keyword evidence="5 7" id="KW-0472">Membrane</keyword>
<reference evidence="8" key="1">
    <citation type="submission" date="2021-03" db="EMBL/GenBank/DDBJ databases">
        <authorList>
            <person name="Kanchanasin P."/>
            <person name="Saeng-In P."/>
            <person name="Phongsopitanun W."/>
            <person name="Yuki M."/>
            <person name="Kudo T."/>
            <person name="Ohkuma M."/>
            <person name="Tanasupawat S."/>
        </authorList>
    </citation>
    <scope>NUCLEOTIDE SEQUENCE</scope>
    <source>
        <strain evidence="8">GKU 128</strain>
    </source>
</reference>
<feature type="transmembrane region" description="Helical" evidence="7">
    <location>
        <begin position="148"/>
        <end position="166"/>
    </location>
</feature>
<feature type="transmembrane region" description="Helical" evidence="7">
    <location>
        <begin position="84"/>
        <end position="106"/>
    </location>
</feature>